<dbReference type="EMBL" id="FOWC01000027">
    <property type="protein sequence ID" value="SFQ80057.1"/>
    <property type="molecule type" value="Genomic_DNA"/>
</dbReference>
<evidence type="ECO:0000313" key="2">
    <source>
        <dbReference type="Proteomes" id="UP000199137"/>
    </source>
</evidence>
<organism evidence="1 2">
    <name type="scientific">Amycolatopsis rubida</name>
    <dbReference type="NCBI Taxonomy" id="112413"/>
    <lineage>
        <taxon>Bacteria</taxon>
        <taxon>Bacillati</taxon>
        <taxon>Actinomycetota</taxon>
        <taxon>Actinomycetes</taxon>
        <taxon>Pseudonocardiales</taxon>
        <taxon>Pseudonocardiaceae</taxon>
        <taxon>Amycolatopsis</taxon>
    </lineage>
</organism>
<protein>
    <submittedName>
        <fullName evidence="1">Uncharacterized protein</fullName>
    </submittedName>
</protein>
<gene>
    <name evidence="1" type="ORF">SAMN05421854_12730</name>
</gene>
<accession>A0A1I6BGY5</accession>
<dbReference type="STRING" id="112413.SAMN05421854_12730"/>
<name>A0A1I6BGY5_9PSEU</name>
<dbReference type="Proteomes" id="UP000199137">
    <property type="component" value="Unassembled WGS sequence"/>
</dbReference>
<dbReference type="AlphaFoldDB" id="A0A1I6BGY5"/>
<sequence length="127" mass="13617">MPKSWTCCGSALFSNALPPAAFRSRMSQAGFRLLPGEHPIVPVMFGDTGEAVRRRTRQKRLTKREWPASEILAGHGNAPPVASEYGQEQQPSGRVVWPVSASGVRHVAAVASAALSVPKVRESALTV</sequence>
<reference evidence="1 2" key="1">
    <citation type="submission" date="2016-10" db="EMBL/GenBank/DDBJ databases">
        <authorList>
            <person name="de Groot N.N."/>
        </authorList>
    </citation>
    <scope>NUCLEOTIDE SEQUENCE [LARGE SCALE GENOMIC DNA]</scope>
    <source>
        <strain evidence="1 2">DSM 44637</strain>
    </source>
</reference>
<evidence type="ECO:0000313" key="1">
    <source>
        <dbReference type="EMBL" id="SFQ80057.1"/>
    </source>
</evidence>
<proteinExistence type="predicted"/>